<reference evidence="1 2" key="1">
    <citation type="submission" date="2020-01" db="EMBL/GenBank/DDBJ databases">
        <authorList>
            <person name="Zhang W."/>
            <person name="Zhang R."/>
            <person name="Hu Y."/>
            <person name="Liu Y."/>
            <person name="Lin W."/>
            <person name="Wang L."/>
            <person name="Li J."/>
            <person name="An X."/>
            <person name="Song L."/>
            <person name="Fan H."/>
            <person name="Shi T."/>
            <person name="Liu H."/>
            <person name="Tong Y."/>
        </authorList>
    </citation>
    <scope>NUCLEOTIDE SEQUENCE [LARGE SCALE GENOMIC DNA]</scope>
</reference>
<dbReference type="Proteomes" id="UP000509570">
    <property type="component" value="Segment"/>
</dbReference>
<organism evidence="1 2">
    <name type="scientific">Stenotrophomonas phage vB_SmaS_BUCT548</name>
    <dbReference type="NCBI Taxonomy" id="2712941"/>
    <lineage>
        <taxon>Viruses</taxon>
        <taxon>Duplodnaviria</taxon>
        <taxon>Heunggongvirae</taxon>
        <taxon>Uroviricota</taxon>
        <taxon>Caudoviricetes</taxon>
        <taxon>Beaumontvirinae</taxon>
        <taxon>Bixiavirus</taxon>
        <taxon>Bixiavirus BUCT548</taxon>
    </lineage>
</organism>
<dbReference type="RefSeq" id="YP_010677232.1">
    <property type="nucleotide sequence ID" value="NC_071019.1"/>
</dbReference>
<proteinExistence type="predicted"/>
<protein>
    <submittedName>
        <fullName evidence="1">Uncharacterized protein</fullName>
    </submittedName>
</protein>
<evidence type="ECO:0000313" key="2">
    <source>
        <dbReference type="Proteomes" id="UP000509570"/>
    </source>
</evidence>
<dbReference type="EMBL" id="MN937349">
    <property type="protein sequence ID" value="QIQ60767.1"/>
    <property type="molecule type" value="Genomic_DNA"/>
</dbReference>
<dbReference type="KEGG" id="vg:77953606"/>
<evidence type="ECO:0000313" key="1">
    <source>
        <dbReference type="EMBL" id="QIQ60767.1"/>
    </source>
</evidence>
<name>A0A7D2HJF9_9CAUD</name>
<accession>A0A7D2HJF9</accession>
<dbReference type="GeneID" id="77953606"/>
<keyword evidence="2" id="KW-1185">Reference proteome</keyword>
<sequence>MNPNPGNFLETAAKEKLADMPLFNGFSDMDFGRMLELMQQPVRAIDTCMGKEQLRTVARQMLVQNLALQTQVRNLQIEVQNNAQAFEEAFEELDKGVALMTDYNGIEDLMMKLAEEQDIAAANAEVQGQLELDA</sequence>